<feature type="compositionally biased region" description="Polar residues" evidence="2">
    <location>
        <begin position="699"/>
        <end position="709"/>
    </location>
</feature>
<feature type="coiled-coil region" evidence="1">
    <location>
        <begin position="615"/>
        <end position="649"/>
    </location>
</feature>
<feature type="compositionally biased region" description="Basic and acidic residues" evidence="2">
    <location>
        <begin position="832"/>
        <end position="843"/>
    </location>
</feature>
<accession>A0A0C3SAW2</accession>
<evidence type="ECO:0000256" key="2">
    <source>
        <dbReference type="SAM" id="MobiDB-lite"/>
    </source>
</evidence>
<dbReference type="AlphaFoldDB" id="A0A0C3SAW2"/>
<feature type="region of interest" description="Disordered" evidence="2">
    <location>
        <begin position="678"/>
        <end position="854"/>
    </location>
</feature>
<feature type="compositionally biased region" description="Basic and acidic residues" evidence="2">
    <location>
        <begin position="551"/>
        <end position="565"/>
    </location>
</feature>
<name>A0A0C3SAW2_PHLG1</name>
<keyword evidence="4" id="KW-1185">Reference proteome</keyword>
<keyword evidence="1" id="KW-0175">Coiled coil</keyword>
<feature type="compositionally biased region" description="Low complexity" evidence="2">
    <location>
        <begin position="791"/>
        <end position="823"/>
    </location>
</feature>
<dbReference type="EMBL" id="KN840498">
    <property type="protein sequence ID" value="KIP07385.1"/>
    <property type="molecule type" value="Genomic_DNA"/>
</dbReference>
<organism evidence="3 4">
    <name type="scientific">Phlebiopsis gigantea (strain 11061_1 CR5-6)</name>
    <name type="common">White-rot fungus</name>
    <name type="synonym">Peniophora gigantea</name>
    <dbReference type="NCBI Taxonomy" id="745531"/>
    <lineage>
        <taxon>Eukaryota</taxon>
        <taxon>Fungi</taxon>
        <taxon>Dikarya</taxon>
        <taxon>Basidiomycota</taxon>
        <taxon>Agaricomycotina</taxon>
        <taxon>Agaricomycetes</taxon>
        <taxon>Polyporales</taxon>
        <taxon>Phanerochaetaceae</taxon>
        <taxon>Phlebiopsis</taxon>
    </lineage>
</organism>
<feature type="compositionally biased region" description="Low complexity" evidence="2">
    <location>
        <begin position="291"/>
        <end position="311"/>
    </location>
</feature>
<reference evidence="3 4" key="1">
    <citation type="journal article" date="2014" name="PLoS Genet.">
        <title>Analysis of the Phlebiopsis gigantea genome, transcriptome and secretome provides insight into its pioneer colonization strategies of wood.</title>
        <authorList>
            <person name="Hori C."/>
            <person name="Ishida T."/>
            <person name="Igarashi K."/>
            <person name="Samejima M."/>
            <person name="Suzuki H."/>
            <person name="Master E."/>
            <person name="Ferreira P."/>
            <person name="Ruiz-Duenas F.J."/>
            <person name="Held B."/>
            <person name="Canessa P."/>
            <person name="Larrondo L.F."/>
            <person name="Schmoll M."/>
            <person name="Druzhinina I.S."/>
            <person name="Kubicek C.P."/>
            <person name="Gaskell J.A."/>
            <person name="Kersten P."/>
            <person name="St John F."/>
            <person name="Glasner J."/>
            <person name="Sabat G."/>
            <person name="Splinter BonDurant S."/>
            <person name="Syed K."/>
            <person name="Yadav J."/>
            <person name="Mgbeahuruike A.C."/>
            <person name="Kovalchuk A."/>
            <person name="Asiegbu F.O."/>
            <person name="Lackner G."/>
            <person name="Hoffmeister D."/>
            <person name="Rencoret J."/>
            <person name="Gutierrez A."/>
            <person name="Sun H."/>
            <person name="Lindquist E."/>
            <person name="Barry K."/>
            <person name="Riley R."/>
            <person name="Grigoriev I.V."/>
            <person name="Henrissat B."/>
            <person name="Kues U."/>
            <person name="Berka R.M."/>
            <person name="Martinez A.T."/>
            <person name="Covert S.F."/>
            <person name="Blanchette R.A."/>
            <person name="Cullen D."/>
        </authorList>
    </citation>
    <scope>NUCLEOTIDE SEQUENCE [LARGE SCALE GENOMIC DNA]</scope>
    <source>
        <strain evidence="3 4">11061_1 CR5-6</strain>
    </source>
</reference>
<feature type="compositionally biased region" description="Pro residues" evidence="2">
    <location>
        <begin position="235"/>
        <end position="245"/>
    </location>
</feature>
<proteinExistence type="predicted"/>
<feature type="compositionally biased region" description="Pro residues" evidence="2">
    <location>
        <begin position="440"/>
        <end position="453"/>
    </location>
</feature>
<feature type="compositionally biased region" description="Low complexity" evidence="2">
    <location>
        <begin position="96"/>
        <end position="133"/>
    </location>
</feature>
<feature type="region of interest" description="Disordered" evidence="2">
    <location>
        <begin position="227"/>
        <end position="602"/>
    </location>
</feature>
<feature type="compositionally biased region" description="Low complexity" evidence="2">
    <location>
        <begin position="425"/>
        <end position="439"/>
    </location>
</feature>
<protein>
    <submittedName>
        <fullName evidence="3">Uncharacterized protein</fullName>
    </submittedName>
</protein>
<feature type="compositionally biased region" description="Polar residues" evidence="2">
    <location>
        <begin position="134"/>
        <end position="151"/>
    </location>
</feature>
<dbReference type="OrthoDB" id="2804750at2759"/>
<feature type="region of interest" description="Disordered" evidence="2">
    <location>
        <begin position="1"/>
        <end position="184"/>
    </location>
</feature>
<evidence type="ECO:0000256" key="1">
    <source>
        <dbReference type="SAM" id="Coils"/>
    </source>
</evidence>
<feature type="compositionally biased region" description="Polar residues" evidence="2">
    <location>
        <begin position="582"/>
        <end position="593"/>
    </location>
</feature>
<sequence>MAPGRSPSRLRSKTSDFSDLIRGNPRQHSTDALVPPVPPIPPSEAITPTKSRRTLAGFLGRKRKSGGFALEPGSHSQKEDEDYPAVPDALLQSRIPAPSSSGSVASSLPSSLPPLNVSPPSFGAAFPSSSTSPVTTRLSTATNESSVSNSGRRPPASIVSETSAAKSAPLRMLRPQKSTSFDVSRPFNFTHNATASNMAILNGGDGKAKAKPVITVSAPPANVADDHVHEFNAPRTPPPPPPAPASRPRSAKEQARKTLNHFGFGHHAKKDEVAKKERRPSATVVEGRGSMGSDAKSTSSASSPKLSLSPMLPARMEFPIPPARSKQVAAASRTSAQSAPRLAGAFEYLPSTTPTAKTSRAPVASDTSDGELSHASTRSAPARPMRPSSLIIPNGGASRPRSNTAMTVTKIPASPASPSTGKPGASPRLRSIRASRSPSPASPPPVAPLPSPPTSTTLPSSDAEGWSTDASTRLGGWSTDTSSRIGSLASRKSAPPRVRAHTIMGSLSKAPAGLSGPGEDADRARARHGRAAAAAPPVDTEQPRAGPDDAAAERVAHLGVLRDEGGSTLTLSRPSSERSRGSQETATPTSTTPAKEDVPNHSLRAAHDTYIRILQEKHAAEKADLLKRIDRLEREARKRDKEIKGLRLIILSSSNRSGEHAAVGAISSDEYLALGRLRSGSKSSEASHDNASHARTRSRSSGTNLNSPEEGTDDGLLELQNEVSEFIAPYCTPRMEPAQGERSGSPSSMSSLRRYNTMHEGFPPPQRVTKRASSPVLLAPGGLGFDIPSLPGSESDVSGGESSVPSLTASNTASSTPSSTLSAIPELTSDADPPRHEADERRTSRALKRLSSPSVVQAAGSYANNLKLGMSPSIGQVLDRTRAEREAGMDDVMRKLRAFGREQ</sequence>
<dbReference type="HOGENOM" id="CLU_321073_0_0_1"/>
<gene>
    <name evidence="3" type="ORF">PHLGIDRAFT_13257</name>
</gene>
<evidence type="ECO:0000313" key="3">
    <source>
        <dbReference type="EMBL" id="KIP07385.1"/>
    </source>
</evidence>
<evidence type="ECO:0000313" key="4">
    <source>
        <dbReference type="Proteomes" id="UP000053257"/>
    </source>
</evidence>
<dbReference type="Proteomes" id="UP000053257">
    <property type="component" value="Unassembled WGS sequence"/>
</dbReference>